<proteinExistence type="predicted"/>
<dbReference type="Proteomes" id="UP000523087">
    <property type="component" value="Unassembled WGS sequence"/>
</dbReference>
<comment type="caution">
    <text evidence="1">The sequence shown here is derived from an EMBL/GenBank/DDBJ whole genome shotgun (WGS) entry which is preliminary data.</text>
</comment>
<evidence type="ECO:0000313" key="2">
    <source>
        <dbReference type="Proteomes" id="UP000523087"/>
    </source>
</evidence>
<accession>A0A7V9Z8M3</accession>
<evidence type="ECO:0000313" key="1">
    <source>
        <dbReference type="EMBL" id="MBA2876014.1"/>
    </source>
</evidence>
<gene>
    <name evidence="1" type="ORF">HNR31_002809</name>
</gene>
<name>A0A7V9Z8M3_9BACL</name>
<protein>
    <submittedName>
        <fullName evidence="1">Uncharacterized protein</fullName>
    </submittedName>
</protein>
<dbReference type="RefSeq" id="WP_181556764.1">
    <property type="nucleotide sequence ID" value="NZ_JACDUT010000009.1"/>
</dbReference>
<keyword evidence="2" id="KW-1185">Reference proteome</keyword>
<dbReference type="EMBL" id="JACDUT010000009">
    <property type="protein sequence ID" value="MBA2876014.1"/>
    <property type="molecule type" value="Genomic_DNA"/>
</dbReference>
<organism evidence="1 2">
    <name type="scientific">Thermaerobacillus caldiproteolyticus</name>
    <dbReference type="NCBI Taxonomy" id="247480"/>
    <lineage>
        <taxon>Bacteria</taxon>
        <taxon>Bacillati</taxon>
        <taxon>Bacillota</taxon>
        <taxon>Bacilli</taxon>
        <taxon>Bacillales</taxon>
        <taxon>Anoxybacillaceae</taxon>
        <taxon>Thermaerobacillus</taxon>
    </lineage>
</organism>
<sequence length="55" mass="6103">MKYIPFGFDSIPVSRNNWMKTEVGGGGRIFGEFLKIAYLGEIGHILPSRKSGGWS</sequence>
<reference evidence="1 2" key="1">
    <citation type="submission" date="2020-07" db="EMBL/GenBank/DDBJ databases">
        <title>Genomic Encyclopedia of Type Strains, Phase IV (KMG-IV): sequencing the most valuable type-strain genomes for metagenomic binning, comparative biology and taxonomic classification.</title>
        <authorList>
            <person name="Goeker M."/>
        </authorList>
    </citation>
    <scope>NUCLEOTIDE SEQUENCE [LARGE SCALE GENOMIC DNA]</scope>
    <source>
        <strain evidence="1 2">DSM 15730</strain>
    </source>
</reference>
<dbReference type="AlphaFoldDB" id="A0A7V9Z8M3"/>